<proteinExistence type="predicted"/>
<name>A0A385E4F7_9CAUD</name>
<feature type="compositionally biased region" description="Acidic residues" evidence="1">
    <location>
        <begin position="239"/>
        <end position="249"/>
    </location>
</feature>
<dbReference type="RefSeq" id="YP_009808506.1">
    <property type="nucleotide sequence ID" value="NC_048041.1"/>
</dbReference>
<keyword evidence="2" id="KW-0645">Protease</keyword>
<evidence type="ECO:0000313" key="2">
    <source>
        <dbReference type="EMBL" id="AXQ66684.1"/>
    </source>
</evidence>
<keyword evidence="2" id="KW-0378">Hydrolase</keyword>
<keyword evidence="3" id="KW-1185">Reference proteome</keyword>
<feature type="region of interest" description="Disordered" evidence="1">
    <location>
        <begin position="222"/>
        <end position="249"/>
    </location>
</feature>
<dbReference type="InterPro" id="IPR029045">
    <property type="entry name" value="ClpP/crotonase-like_dom_sf"/>
</dbReference>
<evidence type="ECO:0000313" key="3">
    <source>
        <dbReference type="Proteomes" id="UP000263435"/>
    </source>
</evidence>
<protein>
    <submittedName>
        <fullName evidence="2">Putative ATP-dependent Clp protease</fullName>
    </submittedName>
</protein>
<dbReference type="Pfam" id="PF00574">
    <property type="entry name" value="CLP_protease"/>
    <property type="match status" value="1"/>
</dbReference>
<dbReference type="GeneID" id="54999409"/>
<organism evidence="2 3">
    <name type="scientific">Vibrio phage vB_VpS_PG07</name>
    <dbReference type="NCBI Taxonomy" id="2301664"/>
    <lineage>
        <taxon>Viruses</taxon>
        <taxon>Duplodnaviria</taxon>
        <taxon>Heunggongvirae</taxon>
        <taxon>Uroviricota</taxon>
        <taxon>Caudoviricetes</taxon>
        <taxon>Demerecviridae</taxon>
        <taxon>Pogseptimavirus</taxon>
        <taxon>Pogseptimavirus PG07</taxon>
    </lineage>
</organism>
<dbReference type="KEGG" id="vg:54999409"/>
<dbReference type="SUPFAM" id="SSF52096">
    <property type="entry name" value="ClpP/crotonase"/>
    <property type="match status" value="1"/>
</dbReference>
<dbReference type="GO" id="GO:0008233">
    <property type="term" value="F:peptidase activity"/>
    <property type="evidence" value="ECO:0007669"/>
    <property type="project" value="UniProtKB-KW"/>
</dbReference>
<dbReference type="GO" id="GO:0006508">
    <property type="term" value="P:proteolysis"/>
    <property type="evidence" value="ECO:0007669"/>
    <property type="project" value="UniProtKB-KW"/>
</dbReference>
<dbReference type="EMBL" id="MH645904">
    <property type="protein sequence ID" value="AXQ66684.1"/>
    <property type="molecule type" value="Genomic_DNA"/>
</dbReference>
<dbReference type="Gene3D" id="3.90.226.10">
    <property type="entry name" value="2-enoyl-CoA Hydratase, Chain A, domain 1"/>
    <property type="match status" value="1"/>
</dbReference>
<dbReference type="InterPro" id="IPR023562">
    <property type="entry name" value="ClpP/TepA"/>
</dbReference>
<reference evidence="2 3" key="1">
    <citation type="submission" date="2018-07" db="EMBL/GenBank/DDBJ databases">
        <title>Sequencing of PG07.</title>
        <authorList>
            <person name="Ding T."/>
        </authorList>
    </citation>
    <scope>NUCLEOTIDE SEQUENCE [LARGE SCALE GENOMIC DNA]</scope>
</reference>
<accession>A0A385E4F7</accession>
<evidence type="ECO:0000256" key="1">
    <source>
        <dbReference type="SAM" id="MobiDB-lite"/>
    </source>
</evidence>
<dbReference type="Proteomes" id="UP000263435">
    <property type="component" value="Segment"/>
</dbReference>
<sequence>MEPQKLTVTGDISKNRVGAQLPSEAPHVFISYRPNPGGVYQVHLDEGISLASKYRDLKHLLRNASESDTFEIYLNGPGGHLRTCIELVHEIANTKGRVVGHLAGEAQSAHANIFMACHEHVVYPYSLLMVHTFSGGFYAKGEDVTRAAKAYNELTRTCYTDLYTGFLSDEELEDVLRNNHDRYYIGQEILDRLAGTYAHREKLAQEADEQAQEAMQEALKTLENVQSSPNDVAPPEQPESPDEEQENGE</sequence>